<feature type="chain" id="PRO_5032695614" description="Polygalacturonase" evidence="9">
    <location>
        <begin position="31"/>
        <end position="394"/>
    </location>
</feature>
<name>A0A835ABN8_9POAL</name>
<gene>
    <name evidence="10" type="ORF">HU200_060695</name>
</gene>
<organism evidence="10 11">
    <name type="scientific">Digitaria exilis</name>
    <dbReference type="NCBI Taxonomy" id="1010633"/>
    <lineage>
        <taxon>Eukaryota</taxon>
        <taxon>Viridiplantae</taxon>
        <taxon>Streptophyta</taxon>
        <taxon>Embryophyta</taxon>
        <taxon>Tracheophyta</taxon>
        <taxon>Spermatophyta</taxon>
        <taxon>Magnoliopsida</taxon>
        <taxon>Liliopsida</taxon>
        <taxon>Poales</taxon>
        <taxon>Poaceae</taxon>
        <taxon>PACMAD clade</taxon>
        <taxon>Panicoideae</taxon>
        <taxon>Panicodae</taxon>
        <taxon>Paniceae</taxon>
        <taxon>Anthephorinae</taxon>
        <taxon>Digitaria</taxon>
    </lineage>
</organism>
<dbReference type="AlphaFoldDB" id="A0A835ABN8"/>
<keyword evidence="3" id="KW-0134">Cell wall</keyword>
<keyword evidence="7" id="KW-0961">Cell wall biogenesis/degradation</keyword>
<comment type="similarity">
    <text evidence="2 8">Belongs to the glycosyl hydrolase 28 family.</text>
</comment>
<evidence type="ECO:0000313" key="10">
    <source>
        <dbReference type="EMBL" id="KAF8656424.1"/>
    </source>
</evidence>
<dbReference type="GO" id="GO:0005975">
    <property type="term" value="P:carbohydrate metabolic process"/>
    <property type="evidence" value="ECO:0007669"/>
    <property type="project" value="InterPro"/>
</dbReference>
<evidence type="ECO:0000313" key="11">
    <source>
        <dbReference type="Proteomes" id="UP000636709"/>
    </source>
</evidence>
<keyword evidence="6 8" id="KW-0326">Glycosidase</keyword>
<dbReference type="SMART" id="SM00710">
    <property type="entry name" value="PbH1"/>
    <property type="match status" value="5"/>
</dbReference>
<evidence type="ECO:0000256" key="4">
    <source>
        <dbReference type="ARBA" id="ARBA00022525"/>
    </source>
</evidence>
<dbReference type="PANTHER" id="PTHR31375">
    <property type="match status" value="1"/>
</dbReference>
<accession>A0A835ABN8</accession>
<evidence type="ECO:0000256" key="9">
    <source>
        <dbReference type="SAM" id="SignalP"/>
    </source>
</evidence>
<evidence type="ECO:0000256" key="8">
    <source>
        <dbReference type="RuleBase" id="RU361169"/>
    </source>
</evidence>
<dbReference type="OrthoDB" id="187139at2759"/>
<dbReference type="InterPro" id="IPR011050">
    <property type="entry name" value="Pectin_lyase_fold/virulence"/>
</dbReference>
<dbReference type="InterPro" id="IPR012334">
    <property type="entry name" value="Pectin_lyas_fold"/>
</dbReference>
<evidence type="ECO:0000256" key="1">
    <source>
        <dbReference type="ARBA" id="ARBA00004191"/>
    </source>
</evidence>
<evidence type="ECO:0008006" key="12">
    <source>
        <dbReference type="Google" id="ProtNLM"/>
    </source>
</evidence>
<dbReference type="PROSITE" id="PS51257">
    <property type="entry name" value="PROKAR_LIPOPROTEIN"/>
    <property type="match status" value="1"/>
</dbReference>
<evidence type="ECO:0000256" key="2">
    <source>
        <dbReference type="ARBA" id="ARBA00008834"/>
    </source>
</evidence>
<comment type="caution">
    <text evidence="10">The sequence shown here is derived from an EMBL/GenBank/DDBJ whole genome shotgun (WGS) entry which is preliminary data.</text>
</comment>
<dbReference type="GO" id="GO:0071555">
    <property type="term" value="P:cell wall organization"/>
    <property type="evidence" value="ECO:0007669"/>
    <property type="project" value="UniProtKB-KW"/>
</dbReference>
<dbReference type="GO" id="GO:0004650">
    <property type="term" value="F:polygalacturonase activity"/>
    <property type="evidence" value="ECO:0007669"/>
    <property type="project" value="InterPro"/>
</dbReference>
<dbReference type="Proteomes" id="UP000636709">
    <property type="component" value="Unassembled WGS sequence"/>
</dbReference>
<keyword evidence="11" id="KW-1185">Reference proteome</keyword>
<dbReference type="InterPro" id="IPR006626">
    <property type="entry name" value="PbH1"/>
</dbReference>
<keyword evidence="5 8" id="KW-0378">Hydrolase</keyword>
<keyword evidence="4" id="KW-0964">Secreted</keyword>
<dbReference type="Gene3D" id="2.160.20.10">
    <property type="entry name" value="Single-stranded right-handed beta-helix, Pectin lyase-like"/>
    <property type="match status" value="1"/>
</dbReference>
<proteinExistence type="inferred from homology"/>
<keyword evidence="9" id="KW-0732">Signal</keyword>
<dbReference type="SUPFAM" id="SSF51126">
    <property type="entry name" value="Pectin lyase-like"/>
    <property type="match status" value="1"/>
</dbReference>
<protein>
    <recommendedName>
        <fullName evidence="12">Polygalacturonase</fullName>
    </recommendedName>
</protein>
<evidence type="ECO:0000256" key="6">
    <source>
        <dbReference type="ARBA" id="ARBA00023295"/>
    </source>
</evidence>
<evidence type="ECO:0000256" key="5">
    <source>
        <dbReference type="ARBA" id="ARBA00022801"/>
    </source>
</evidence>
<evidence type="ECO:0000256" key="7">
    <source>
        <dbReference type="ARBA" id="ARBA00023316"/>
    </source>
</evidence>
<feature type="signal peptide" evidence="9">
    <location>
        <begin position="1"/>
        <end position="30"/>
    </location>
</feature>
<reference evidence="10" key="1">
    <citation type="submission" date="2020-07" db="EMBL/GenBank/DDBJ databases">
        <title>Genome sequence and genetic diversity analysis of an under-domesticated orphan crop, white fonio (Digitaria exilis).</title>
        <authorList>
            <person name="Bennetzen J.L."/>
            <person name="Chen S."/>
            <person name="Ma X."/>
            <person name="Wang X."/>
            <person name="Yssel A.E.J."/>
            <person name="Chaluvadi S.R."/>
            <person name="Johnson M."/>
            <person name="Gangashetty P."/>
            <person name="Hamidou F."/>
            <person name="Sanogo M.D."/>
            <person name="Zwaenepoel A."/>
            <person name="Wallace J."/>
            <person name="Van De Peer Y."/>
            <person name="Van Deynze A."/>
        </authorList>
    </citation>
    <scope>NUCLEOTIDE SEQUENCE</scope>
    <source>
        <tissue evidence="10">Leaves</tissue>
    </source>
</reference>
<sequence>MGRICLQGASGIVCAVVVLAGLALACPAAGGELVFDVVAHGARSDGITDDTKAFEAAWAATCGAKGPSASMVVPAQRSFLVGPVSFQGPCGSGRITVQIQGRIVAPPSSAVSTWSRARNDYWLMFNRVDGLTVTGNGIIDGNGQSWWVRRCRDVSLKLVRCNNLEVSQLSSKDSPQMHIAILNSNGVNVRGLTITAPGTSPNTDGIHIGDSQNVMITRSNIGTGDDCVSISSGSRFVTVDGIGCGPGHGVSLGKYGDTAAVEFIDVRNVHFSHTMYGARIKTWEGGKGYAKSISFSNIEFNNVDHPVLIDQFYRDRLSFQPAVAISNVTYNNLKGTSSLPTAVAFDCSDGGSCTNIHVNSLMITGSGGRQTVARCRNAQVAISGHVYPEIPCRS</sequence>
<dbReference type="Pfam" id="PF00295">
    <property type="entry name" value="Glyco_hydro_28"/>
    <property type="match status" value="1"/>
</dbReference>
<comment type="subcellular location">
    <subcellularLocation>
        <location evidence="1">Secreted</location>
        <location evidence="1">Cell wall</location>
    </subcellularLocation>
</comment>
<dbReference type="InterPro" id="IPR000743">
    <property type="entry name" value="Glyco_hydro_28"/>
</dbReference>
<evidence type="ECO:0000256" key="3">
    <source>
        <dbReference type="ARBA" id="ARBA00022512"/>
    </source>
</evidence>
<dbReference type="EMBL" id="JACEFO010002554">
    <property type="protein sequence ID" value="KAF8656424.1"/>
    <property type="molecule type" value="Genomic_DNA"/>
</dbReference>